<gene>
    <name evidence="1" type="ORF">EDD62_1729</name>
</gene>
<organism evidence="1 2">
    <name type="scientific">Abyssicoccus albus</name>
    <dbReference type="NCBI Taxonomy" id="1817405"/>
    <lineage>
        <taxon>Bacteria</taxon>
        <taxon>Bacillati</taxon>
        <taxon>Bacillota</taxon>
        <taxon>Bacilli</taxon>
        <taxon>Bacillales</taxon>
        <taxon>Abyssicoccaceae</taxon>
    </lineage>
</organism>
<dbReference type="Gene3D" id="3.90.320.10">
    <property type="match status" value="1"/>
</dbReference>
<protein>
    <submittedName>
        <fullName evidence="1">PD-(D/E)XK nuclease superfamily protein</fullName>
    </submittedName>
</protein>
<accession>A0A3N5BY89</accession>
<dbReference type="RefSeq" id="WP_123808661.1">
    <property type="nucleotide sequence ID" value="NZ_RKRK01000006.1"/>
</dbReference>
<reference evidence="1 2" key="1">
    <citation type="submission" date="2018-11" db="EMBL/GenBank/DDBJ databases">
        <title>Genomic Encyclopedia of Type Strains, Phase IV (KMG-IV): sequencing the most valuable type-strain genomes for metagenomic binning, comparative biology and taxonomic classification.</title>
        <authorList>
            <person name="Goeker M."/>
        </authorList>
    </citation>
    <scope>NUCLEOTIDE SEQUENCE [LARGE SCALE GENOMIC DNA]</scope>
    <source>
        <strain evidence="1 2">DSM 29158</strain>
    </source>
</reference>
<dbReference type="OrthoDB" id="2656489at2"/>
<dbReference type="Proteomes" id="UP000277108">
    <property type="component" value="Unassembled WGS sequence"/>
</dbReference>
<name>A0A3N5BY89_9BACL</name>
<comment type="caution">
    <text evidence="1">The sequence shown here is derived from an EMBL/GenBank/DDBJ whole genome shotgun (WGS) entry which is preliminary data.</text>
</comment>
<evidence type="ECO:0000313" key="2">
    <source>
        <dbReference type="Proteomes" id="UP000277108"/>
    </source>
</evidence>
<keyword evidence="2" id="KW-1185">Reference proteome</keyword>
<proteinExistence type="predicted"/>
<dbReference type="AlphaFoldDB" id="A0A3N5BY89"/>
<dbReference type="EMBL" id="RKRK01000006">
    <property type="protein sequence ID" value="RPF54768.1"/>
    <property type="molecule type" value="Genomic_DNA"/>
</dbReference>
<sequence length="332" mass="38920">MSLAQAFLDQLNKFHTYQEPYDDDLNIHLAEGTAKYLKKGKNVDWSKTYFSPSSASKCPRELYTKGLRNDRGYPLYKRDKKEWKPHQRRITAQGTKIGDWLQYEIMLMEKHYEKFTGEKPRFIFAKTEDGYPVMEDFAYISRPVEHNGQQFQLNGTTDGILVDTHTGELVILEIKSKQETPSKTNYTQMKDPKDGHVQQVTCYSEMYDINQAIIVYVNTAKAKWFADDETLEKSPDVRAFDVEVTQNMKNVIFDKFADITRRINENNPPELDLSSWQFNDYKEAITKTLTQDEIEKMELRISLTKPSKEMAWLKRSMENALVDIKKRKEKSE</sequence>
<dbReference type="InterPro" id="IPR011604">
    <property type="entry name" value="PDDEXK-like_dom_sf"/>
</dbReference>
<evidence type="ECO:0000313" key="1">
    <source>
        <dbReference type="EMBL" id="RPF54768.1"/>
    </source>
</evidence>